<dbReference type="Pfam" id="PF12710">
    <property type="entry name" value="HAD"/>
    <property type="match status" value="1"/>
</dbReference>
<evidence type="ECO:0000313" key="2">
    <source>
        <dbReference type="EMBL" id="KAL2044463.1"/>
    </source>
</evidence>
<dbReference type="Gene3D" id="3.40.50.1000">
    <property type="entry name" value="HAD superfamily/HAD-like"/>
    <property type="match status" value="1"/>
</dbReference>
<dbReference type="InterPro" id="IPR023214">
    <property type="entry name" value="HAD_sf"/>
</dbReference>
<protein>
    <recommendedName>
        <fullName evidence="4">Phosphoserine phosphatase</fullName>
    </recommendedName>
</protein>
<dbReference type="Proteomes" id="UP001590950">
    <property type="component" value="Unassembled WGS sequence"/>
</dbReference>
<evidence type="ECO:0008006" key="4">
    <source>
        <dbReference type="Google" id="ProtNLM"/>
    </source>
</evidence>
<dbReference type="InterPro" id="IPR036412">
    <property type="entry name" value="HAD-like_sf"/>
</dbReference>
<sequence length="262" mass="29761">MPYPVTLNARPKCIFFTDFDGTITLKDSNDWLTDNLGFGVQGRKDGNQAVLDGKSTFRDSFKAMMDSVKTPYPECIRLLCENIKIDQHFSEFYKWSRENDVPVIVLSSGMMPIIRAILEHLVGPEAKDIEIVCNEAVDRPPKKMEDEGGWELKFHDNSDFGHDKSLTIRPYREHFDQRPDEPRPIMFYAGDGVSDLSAARETDLLFAKKGMDLISYCEREGVPFTVFEDWRSILATTKDIYEGKTTVKAVAKESAAKAAKKN</sequence>
<comment type="caution">
    <text evidence="2">The sequence shown here is derived from an EMBL/GenBank/DDBJ whole genome shotgun (WGS) entry which is preliminary data.</text>
</comment>
<gene>
    <name evidence="2" type="ORF">N7G274_003168</name>
</gene>
<dbReference type="PANTHER" id="PTHR28181">
    <property type="entry name" value="UPF0655 PROTEIN YCR015C"/>
    <property type="match status" value="1"/>
</dbReference>
<dbReference type="NCBIfam" id="TIGR01488">
    <property type="entry name" value="HAD-SF-IB"/>
    <property type="match status" value="1"/>
</dbReference>
<name>A0ABR4AH99_9LECA</name>
<dbReference type="EMBL" id="JBEFKJ010000009">
    <property type="protein sequence ID" value="KAL2044463.1"/>
    <property type="molecule type" value="Genomic_DNA"/>
</dbReference>
<keyword evidence="1" id="KW-0378">Hydrolase</keyword>
<keyword evidence="3" id="KW-1185">Reference proteome</keyword>
<dbReference type="SUPFAM" id="SSF56784">
    <property type="entry name" value="HAD-like"/>
    <property type="match status" value="1"/>
</dbReference>
<dbReference type="PANTHER" id="PTHR28181:SF2">
    <property type="entry name" value="PHOSPHORIC MONOESTER HYDROLASE"/>
    <property type="match status" value="1"/>
</dbReference>
<accession>A0ABR4AH99</accession>
<dbReference type="InterPro" id="IPR006384">
    <property type="entry name" value="HAD_hydro_PyrdxlP_Pase-like"/>
</dbReference>
<organism evidence="2 3">
    <name type="scientific">Stereocaulon virgatum</name>
    <dbReference type="NCBI Taxonomy" id="373712"/>
    <lineage>
        <taxon>Eukaryota</taxon>
        <taxon>Fungi</taxon>
        <taxon>Dikarya</taxon>
        <taxon>Ascomycota</taxon>
        <taxon>Pezizomycotina</taxon>
        <taxon>Lecanoromycetes</taxon>
        <taxon>OSLEUM clade</taxon>
        <taxon>Lecanoromycetidae</taxon>
        <taxon>Lecanorales</taxon>
        <taxon>Lecanorineae</taxon>
        <taxon>Stereocaulaceae</taxon>
        <taxon>Stereocaulon</taxon>
    </lineage>
</organism>
<evidence type="ECO:0000256" key="1">
    <source>
        <dbReference type="ARBA" id="ARBA00022801"/>
    </source>
</evidence>
<evidence type="ECO:0000313" key="3">
    <source>
        <dbReference type="Proteomes" id="UP001590950"/>
    </source>
</evidence>
<reference evidence="2 3" key="1">
    <citation type="submission" date="2024-09" db="EMBL/GenBank/DDBJ databases">
        <title>Rethinking Asexuality: The Enigmatic Case of Functional Sexual Genes in Lepraria (Stereocaulaceae).</title>
        <authorList>
            <person name="Doellman M."/>
            <person name="Sun Y."/>
            <person name="Barcenas-Pena A."/>
            <person name="Lumbsch H.T."/>
            <person name="Grewe F."/>
        </authorList>
    </citation>
    <scope>NUCLEOTIDE SEQUENCE [LARGE SCALE GENOMIC DNA]</scope>
    <source>
        <strain evidence="2 3">Mercado 3170</strain>
    </source>
</reference>
<proteinExistence type="predicted"/>
<dbReference type="NCBIfam" id="TIGR01489">
    <property type="entry name" value="DKMTPPase-SF"/>
    <property type="match status" value="1"/>
</dbReference>
<dbReference type="Gene3D" id="3.90.1470.20">
    <property type="match status" value="1"/>
</dbReference>
<dbReference type="InterPro" id="IPR050849">
    <property type="entry name" value="HAD-like_hydrolase_phosphatase"/>
</dbReference>